<feature type="region of interest" description="Disordered" evidence="1">
    <location>
        <begin position="1"/>
        <end position="36"/>
    </location>
</feature>
<protein>
    <submittedName>
        <fullName evidence="2">Uncharacterized protein</fullName>
    </submittedName>
</protein>
<feature type="compositionally biased region" description="Polar residues" evidence="1">
    <location>
        <begin position="1"/>
        <end position="12"/>
    </location>
</feature>
<accession>A0A6C0KMA0</accession>
<dbReference type="AlphaFoldDB" id="A0A6C0KMA0"/>
<dbReference type="EMBL" id="MN740945">
    <property type="protein sequence ID" value="QHU19152.1"/>
    <property type="molecule type" value="Genomic_DNA"/>
</dbReference>
<sequence length="169" mass="18497">MSIQPFTQSTAMPAQKFTPLPPGANSPMSAGIITQQNQAKNQMTLIGAGLKRRIRGGGAQMVQVPPVPSGAPNSSLTGSNYKDLTQLAQNQQSQAVYDKAQNPDDTALIQQQTLSGGSLRGGYWPKWECLSGGRKSRNCKKLRNCKKKSKNSKKGKKSRKNRRTIRRQK</sequence>
<feature type="compositionally biased region" description="Polar residues" evidence="1">
    <location>
        <begin position="71"/>
        <end position="81"/>
    </location>
</feature>
<feature type="compositionally biased region" description="Polar residues" evidence="1">
    <location>
        <begin position="26"/>
        <end position="36"/>
    </location>
</feature>
<feature type="region of interest" description="Disordered" evidence="1">
    <location>
        <begin position="57"/>
        <end position="81"/>
    </location>
</feature>
<feature type="region of interest" description="Disordered" evidence="1">
    <location>
        <begin position="138"/>
        <end position="169"/>
    </location>
</feature>
<organism evidence="2">
    <name type="scientific">viral metagenome</name>
    <dbReference type="NCBI Taxonomy" id="1070528"/>
    <lineage>
        <taxon>unclassified sequences</taxon>
        <taxon>metagenomes</taxon>
        <taxon>organismal metagenomes</taxon>
    </lineage>
</organism>
<proteinExistence type="predicted"/>
<name>A0A6C0KMA0_9ZZZZ</name>
<reference evidence="2" key="1">
    <citation type="journal article" date="2020" name="Nature">
        <title>Giant virus diversity and host interactions through global metagenomics.</title>
        <authorList>
            <person name="Schulz F."/>
            <person name="Roux S."/>
            <person name="Paez-Espino D."/>
            <person name="Jungbluth S."/>
            <person name="Walsh D.A."/>
            <person name="Denef V.J."/>
            <person name="McMahon K.D."/>
            <person name="Konstantinidis K.T."/>
            <person name="Eloe-Fadrosh E.A."/>
            <person name="Kyrpides N.C."/>
            <person name="Woyke T."/>
        </authorList>
    </citation>
    <scope>NUCLEOTIDE SEQUENCE</scope>
    <source>
        <strain evidence="2">GVMAG-S-3300013014-104</strain>
    </source>
</reference>
<evidence type="ECO:0000313" key="2">
    <source>
        <dbReference type="EMBL" id="QHU19152.1"/>
    </source>
</evidence>
<evidence type="ECO:0000256" key="1">
    <source>
        <dbReference type="SAM" id="MobiDB-lite"/>
    </source>
</evidence>